<proteinExistence type="predicted"/>
<dbReference type="InParanoid" id="A0A2J7PZC5"/>
<name>A0A2J7PZC5_9NEOP</name>
<dbReference type="EMBL" id="NEVH01020335">
    <property type="protein sequence ID" value="PNF21688.1"/>
    <property type="molecule type" value="Genomic_DNA"/>
</dbReference>
<dbReference type="InterPro" id="IPR036397">
    <property type="entry name" value="RNaseH_sf"/>
</dbReference>
<reference evidence="1 2" key="1">
    <citation type="submission" date="2017-12" db="EMBL/GenBank/DDBJ databases">
        <title>Hemimetabolous genomes reveal molecular basis of termite eusociality.</title>
        <authorList>
            <person name="Harrison M.C."/>
            <person name="Jongepier E."/>
            <person name="Robertson H.M."/>
            <person name="Arning N."/>
            <person name="Bitard-Feildel T."/>
            <person name="Chao H."/>
            <person name="Childers C.P."/>
            <person name="Dinh H."/>
            <person name="Doddapaneni H."/>
            <person name="Dugan S."/>
            <person name="Gowin J."/>
            <person name="Greiner C."/>
            <person name="Han Y."/>
            <person name="Hu H."/>
            <person name="Hughes D.S.T."/>
            <person name="Huylmans A.-K."/>
            <person name="Kemena C."/>
            <person name="Kremer L.P.M."/>
            <person name="Lee S.L."/>
            <person name="Lopez-Ezquerra A."/>
            <person name="Mallet L."/>
            <person name="Monroy-Kuhn J.M."/>
            <person name="Moser A."/>
            <person name="Murali S.C."/>
            <person name="Muzny D.M."/>
            <person name="Otani S."/>
            <person name="Piulachs M.-D."/>
            <person name="Poelchau M."/>
            <person name="Qu J."/>
            <person name="Schaub F."/>
            <person name="Wada-Katsumata A."/>
            <person name="Worley K.C."/>
            <person name="Xie Q."/>
            <person name="Ylla G."/>
            <person name="Poulsen M."/>
            <person name="Gibbs R.A."/>
            <person name="Schal C."/>
            <person name="Richards S."/>
            <person name="Belles X."/>
            <person name="Korb J."/>
            <person name="Bornberg-Bauer E."/>
        </authorList>
    </citation>
    <scope>NUCLEOTIDE SEQUENCE [LARGE SCALE GENOMIC DNA]</scope>
    <source>
        <tissue evidence="1">Whole body</tissue>
    </source>
</reference>
<dbReference type="GO" id="GO:0003676">
    <property type="term" value="F:nucleic acid binding"/>
    <property type="evidence" value="ECO:0007669"/>
    <property type="project" value="InterPro"/>
</dbReference>
<dbReference type="OrthoDB" id="6594036at2759"/>
<sequence>MCKLEKSASEMLLVLQQVYGDTALKKSAVYDWFLGFKNGQMLEDDQSSGRPSTSRTKETIGKVRQQIRCDRRKTIAELEQEVGTVTGHFYVQVLQRLCNAVQRKQLNKWQGQWLLHHGNALSHTSFVVQQFLAEKNIPVITQSLYSLDLAPSDFWLFPTLKMGLKGTCFAIMEDIKTNAMTELRKIPKEDFHCCFQQLQDQWSKCVCAQGSYFEGD</sequence>
<evidence type="ECO:0008006" key="3">
    <source>
        <dbReference type="Google" id="ProtNLM"/>
    </source>
</evidence>
<keyword evidence="2" id="KW-1185">Reference proteome</keyword>
<dbReference type="Proteomes" id="UP000235965">
    <property type="component" value="Unassembled WGS sequence"/>
</dbReference>
<gene>
    <name evidence="1" type="ORF">B7P43_G10355</name>
</gene>
<evidence type="ECO:0000313" key="1">
    <source>
        <dbReference type="EMBL" id="PNF21688.1"/>
    </source>
</evidence>
<dbReference type="PANTHER" id="PTHR46060">
    <property type="entry name" value="MARINER MOS1 TRANSPOSASE-LIKE PROTEIN"/>
    <property type="match status" value="1"/>
</dbReference>
<protein>
    <recommendedName>
        <fullName evidence="3">Mos1 transposase HTH domain-containing protein</fullName>
    </recommendedName>
</protein>
<dbReference type="Gene3D" id="1.10.10.1450">
    <property type="match status" value="1"/>
</dbReference>
<dbReference type="AlphaFoldDB" id="A0A2J7PZC5"/>
<accession>A0A2J7PZC5</accession>
<evidence type="ECO:0000313" key="2">
    <source>
        <dbReference type="Proteomes" id="UP000235965"/>
    </source>
</evidence>
<dbReference type="PANTHER" id="PTHR46060:SF1">
    <property type="entry name" value="MARINER MOS1 TRANSPOSASE-LIKE PROTEIN"/>
    <property type="match status" value="1"/>
</dbReference>
<comment type="caution">
    <text evidence="1">The sequence shown here is derived from an EMBL/GenBank/DDBJ whole genome shotgun (WGS) entry which is preliminary data.</text>
</comment>
<dbReference type="Gene3D" id="3.30.420.10">
    <property type="entry name" value="Ribonuclease H-like superfamily/Ribonuclease H"/>
    <property type="match status" value="1"/>
</dbReference>
<organism evidence="1 2">
    <name type="scientific">Cryptotermes secundus</name>
    <dbReference type="NCBI Taxonomy" id="105785"/>
    <lineage>
        <taxon>Eukaryota</taxon>
        <taxon>Metazoa</taxon>
        <taxon>Ecdysozoa</taxon>
        <taxon>Arthropoda</taxon>
        <taxon>Hexapoda</taxon>
        <taxon>Insecta</taxon>
        <taxon>Pterygota</taxon>
        <taxon>Neoptera</taxon>
        <taxon>Polyneoptera</taxon>
        <taxon>Dictyoptera</taxon>
        <taxon>Blattodea</taxon>
        <taxon>Blattoidea</taxon>
        <taxon>Termitoidae</taxon>
        <taxon>Kalotermitidae</taxon>
        <taxon>Cryptotermitinae</taxon>
        <taxon>Cryptotermes</taxon>
    </lineage>
</organism>
<dbReference type="InterPro" id="IPR052709">
    <property type="entry name" value="Transposase-MT_Hybrid"/>
</dbReference>